<reference evidence="2 3" key="1">
    <citation type="submission" date="2018-10" db="EMBL/GenBank/DDBJ databases">
        <title>A high-quality apple genome assembly.</title>
        <authorList>
            <person name="Hu J."/>
        </authorList>
    </citation>
    <scope>NUCLEOTIDE SEQUENCE [LARGE SCALE GENOMIC DNA]</scope>
    <source>
        <strain evidence="3">cv. HFTH1</strain>
        <tissue evidence="2">Young leaf</tissue>
    </source>
</reference>
<proteinExistence type="predicted"/>
<evidence type="ECO:0000313" key="2">
    <source>
        <dbReference type="EMBL" id="RXI03773.1"/>
    </source>
</evidence>
<accession>A0A498KE83</accession>
<sequence length="103" mass="11570">MCRKMYYITSAYPCLKAFLQRQLNKIFSSPALDDDLDSEEVPIPAEPAAGNSRTGKHNLEWAKIVYCLSINGSLTHPTSLQAAPSKFLLSRSRNHTLLFLYHG</sequence>
<dbReference type="Proteomes" id="UP000290289">
    <property type="component" value="Chromosome 3"/>
</dbReference>
<dbReference type="AlphaFoldDB" id="A0A498KE83"/>
<organism evidence="2 3">
    <name type="scientific">Malus domestica</name>
    <name type="common">Apple</name>
    <name type="synonym">Pyrus malus</name>
    <dbReference type="NCBI Taxonomy" id="3750"/>
    <lineage>
        <taxon>Eukaryota</taxon>
        <taxon>Viridiplantae</taxon>
        <taxon>Streptophyta</taxon>
        <taxon>Embryophyta</taxon>
        <taxon>Tracheophyta</taxon>
        <taxon>Spermatophyta</taxon>
        <taxon>Magnoliopsida</taxon>
        <taxon>eudicotyledons</taxon>
        <taxon>Gunneridae</taxon>
        <taxon>Pentapetalae</taxon>
        <taxon>rosids</taxon>
        <taxon>fabids</taxon>
        <taxon>Rosales</taxon>
        <taxon>Rosaceae</taxon>
        <taxon>Amygdaloideae</taxon>
        <taxon>Maleae</taxon>
        <taxon>Malus</taxon>
    </lineage>
</organism>
<comment type="caution">
    <text evidence="2">The sequence shown here is derived from an EMBL/GenBank/DDBJ whole genome shotgun (WGS) entry which is preliminary data.</text>
</comment>
<keyword evidence="3" id="KW-1185">Reference proteome</keyword>
<gene>
    <name evidence="2" type="ORF">DVH24_038047</name>
</gene>
<protein>
    <submittedName>
        <fullName evidence="2">Uncharacterized protein</fullName>
    </submittedName>
</protein>
<evidence type="ECO:0000256" key="1">
    <source>
        <dbReference type="SAM" id="MobiDB-lite"/>
    </source>
</evidence>
<dbReference type="EMBL" id="RDQH01000329">
    <property type="protein sequence ID" value="RXI03773.1"/>
    <property type="molecule type" value="Genomic_DNA"/>
</dbReference>
<feature type="region of interest" description="Disordered" evidence="1">
    <location>
        <begin position="32"/>
        <end position="54"/>
    </location>
</feature>
<name>A0A498KE83_MALDO</name>
<evidence type="ECO:0000313" key="3">
    <source>
        <dbReference type="Proteomes" id="UP000290289"/>
    </source>
</evidence>